<organism evidence="4 5">
    <name type="scientific">Stenotrophomonas phage vB_SmaS-AXL_3</name>
    <dbReference type="NCBI Taxonomy" id="2740427"/>
    <lineage>
        <taxon>Viruses</taxon>
        <taxon>Duplodnaviria</taxon>
        <taxon>Heunggongvirae</taxon>
        <taxon>Uroviricota</taxon>
        <taxon>Caudoviricetes</taxon>
        <taxon>Axeltriavirus</taxon>
        <taxon>Axeltriavirus AXL3</taxon>
    </lineage>
</organism>
<gene>
    <name evidence="4" type="ORF">AXL3_16</name>
</gene>
<dbReference type="NCBIfam" id="TIGR02675">
    <property type="entry name" value="tape_meas_nterm"/>
    <property type="match status" value="1"/>
</dbReference>
<dbReference type="GO" id="GO:0098003">
    <property type="term" value="P:viral tail assembly"/>
    <property type="evidence" value="ECO:0007669"/>
    <property type="project" value="UniProtKB-KW"/>
</dbReference>
<evidence type="ECO:0000259" key="3">
    <source>
        <dbReference type="Pfam" id="PF20155"/>
    </source>
</evidence>
<evidence type="ECO:0000256" key="1">
    <source>
        <dbReference type="ARBA" id="ARBA00022465"/>
    </source>
</evidence>
<keyword evidence="2" id="KW-0812">Transmembrane</keyword>
<keyword evidence="2" id="KW-0472">Membrane</keyword>
<dbReference type="Proteomes" id="UP000509379">
    <property type="component" value="Segment"/>
</dbReference>
<sequence>MTTEVINIQIREDGSRVVTRNIDGIGGAADKAAGPVDRLKGLIATLVTGAAVAQLGRLADEYTNLQNRLRLVTTGTENLSRVTKELLGIANQTRSDFTATGELYARLASTTKELGLSQQQLLTFTKQVNQAIVLSGASAQEAAGGLRQLAQGLASGTLRGDELNSVMENFPKVAQIIAEGMGHSIGEIRKLGAEGKISAQAIIDAFAKASDQLDQDFGTTVPTLSQSFTVLKNNFLIFIGQLNESTGVTAKLSELILALANNLDTIIPILTGIGVAIAVAFSVGPINSFASSLKSLYAVAMANPWLALATVIAGVVTTLYLLRDEIKLGIDDTTTLGDLMRAVWEDVLPAIQAVADLAAQFFGWLTQTSAGTFEQLVNDLVGYEHESDSMWLKLLRIVVQVFDMIGGTIRGVMAGIQAVVIKVIAALMNNFEQLGNAIQGAMNLDGDAVLNAVKSNLNGWKQAGTDIGGTFGAAFAQEQLSQADSGLEAMLDNYIKRAKEIGQERAAAAKLQGDLNPGGANTVKPPVDEDAAKKAARALERLKDALRNVLDEADPVGAATRRLAEAQDILNKAVAAGLISQQKATATYATLKDLMRDQLDPLAAINRELDQNADLLRMTNEQAEVQSRLLQITEGLRRDGVTLTKEETDALRAKLIVEQELERIARARDSIQSNSGGQQLRDFKDQVTAMRELMDLGREGGGLGSGDVATQLQQMLPWANLENTQEQMAAYVQAHADMYTKIAELENQGVINHQTAEMLKAQADQQFLQQRLSYTRQFFGALAGLSSSSNKKLAAIGKAAAIVQATIDGVLAVQKTMAETPYPYNIPLAAAQAALAAANVAQIANQNTAGFRTGGEFTVGGMGGSDSQLVAFRATPGERVQVNTPAQARAAEEGGQTPEVIVPVTIVQSDDPQRTIDAMDTASGGRVIESHMASDPARYKRALGLS</sequence>
<name>A0A7D5BY60_9CAUD</name>
<evidence type="ECO:0000256" key="2">
    <source>
        <dbReference type="SAM" id="Phobius"/>
    </source>
</evidence>
<reference evidence="4" key="1">
    <citation type="submission" date="2020-05" db="EMBL/GenBank/DDBJ databases">
        <title>Isolation and characterization of the novel bacteriophage AXL3 against Stenotrophomonas maltophilia.</title>
        <authorList>
            <person name="McCutcheon J.G."/>
            <person name="Lin A."/>
            <person name="Dennis J."/>
        </authorList>
    </citation>
    <scope>NUCLEOTIDE SEQUENCE [LARGE SCALE GENOMIC DNA]</scope>
</reference>
<keyword evidence="1" id="KW-1245">Viral tail assembly</keyword>
<evidence type="ECO:0000313" key="4">
    <source>
        <dbReference type="EMBL" id="QKW95564.1"/>
    </source>
</evidence>
<keyword evidence="5" id="KW-1185">Reference proteome</keyword>
<keyword evidence="2" id="KW-1133">Transmembrane helix</keyword>
<dbReference type="EMBL" id="MT536174">
    <property type="protein sequence ID" value="QKW95564.1"/>
    <property type="molecule type" value="Genomic_DNA"/>
</dbReference>
<accession>A0A7D5BY60</accession>
<evidence type="ECO:0000313" key="5">
    <source>
        <dbReference type="Proteomes" id="UP000509379"/>
    </source>
</evidence>
<protein>
    <submittedName>
        <fullName evidence="4">Tape measure protein</fullName>
    </submittedName>
</protein>
<dbReference type="InterPro" id="IPR013491">
    <property type="entry name" value="Tape_meas_N"/>
</dbReference>
<feature type="transmembrane region" description="Helical" evidence="2">
    <location>
        <begin position="296"/>
        <end position="322"/>
    </location>
</feature>
<dbReference type="Pfam" id="PF20155">
    <property type="entry name" value="TMP_3"/>
    <property type="match status" value="1"/>
</dbReference>
<proteinExistence type="predicted"/>
<keyword evidence="1" id="KW-1188">Viral release from host cell</keyword>
<feature type="domain" description="Tape measure protein N-terminal" evidence="3">
    <location>
        <begin position="56"/>
        <end position="244"/>
    </location>
</feature>
<feature type="transmembrane region" description="Helical" evidence="2">
    <location>
        <begin position="266"/>
        <end position="284"/>
    </location>
</feature>